<dbReference type="Proteomes" id="UP000317158">
    <property type="component" value="Unassembled WGS sequence"/>
</dbReference>
<dbReference type="InterPro" id="IPR000760">
    <property type="entry name" value="Inositol_monophosphatase-like"/>
</dbReference>
<comment type="cofactor">
    <cofactor evidence="7">
        <name>Mg(2+)</name>
        <dbReference type="ChEBI" id="CHEBI:18420"/>
    </cofactor>
</comment>
<evidence type="ECO:0000256" key="7">
    <source>
        <dbReference type="PIRSR" id="PIRSR600760-2"/>
    </source>
</evidence>
<dbReference type="PANTHER" id="PTHR20854">
    <property type="entry name" value="INOSITOL MONOPHOSPHATASE"/>
    <property type="match status" value="1"/>
</dbReference>
<comment type="caution">
    <text evidence="8">The sequence shown here is derived from an EMBL/GenBank/DDBJ whole genome shotgun (WGS) entry which is preliminary data.</text>
</comment>
<dbReference type="PROSITE" id="PS00630">
    <property type="entry name" value="IMP_2"/>
    <property type="match status" value="1"/>
</dbReference>
<sequence length="260" mass="29080">MLSIEDLLEITEEIKINTQKFMKEDLNFGRYVPEGKNDTKSIDLFAERALDKALEKRDLSAKIISEEFGERVIGDDPEFMLVFDPVDGTTNAVRGISFYSTSLAYSDKIDDVRLNDISMGVVASFLDHTYHAVRGKGAFIDGKKLSYKNYDDKILISIHAYELPPFSREDLEKRIILRTLGSIALELCLVATGGLDIVLDSRNKLCVYDIAAGQLILKESGGYLIGLNGDDINDLVTAEGLSIIASSDEEFIKNYREECR</sequence>
<evidence type="ECO:0000256" key="6">
    <source>
        <dbReference type="ARBA" id="ARBA00038103"/>
    </source>
</evidence>
<evidence type="ECO:0000313" key="8">
    <source>
        <dbReference type="EMBL" id="RZN64144.1"/>
    </source>
</evidence>
<keyword evidence="5" id="KW-0119">Carbohydrate metabolism</keyword>
<dbReference type="Gene3D" id="3.40.190.80">
    <property type="match status" value="1"/>
</dbReference>
<keyword evidence="4 7" id="KW-0460">Magnesium</keyword>
<dbReference type="GO" id="GO:0006020">
    <property type="term" value="P:inositol metabolic process"/>
    <property type="evidence" value="ECO:0007669"/>
    <property type="project" value="TreeGrafter"/>
</dbReference>
<dbReference type="GO" id="GO:0046854">
    <property type="term" value="P:phosphatidylinositol phosphate biosynthetic process"/>
    <property type="evidence" value="ECO:0007669"/>
    <property type="project" value="InterPro"/>
</dbReference>
<dbReference type="Pfam" id="PF00459">
    <property type="entry name" value="Inositol_P"/>
    <property type="match status" value="1"/>
</dbReference>
<keyword evidence="3 7" id="KW-0479">Metal-binding</keyword>
<comment type="similarity">
    <text evidence="6">Belongs to the inositol monophosphatase superfamily. FBPase class 4 family.</text>
</comment>
<evidence type="ECO:0000313" key="9">
    <source>
        <dbReference type="Proteomes" id="UP000317158"/>
    </source>
</evidence>
<dbReference type="GO" id="GO:0008934">
    <property type="term" value="F:inositol monophosphate 1-phosphatase activity"/>
    <property type="evidence" value="ECO:0007669"/>
    <property type="project" value="TreeGrafter"/>
</dbReference>
<protein>
    <recommendedName>
        <fullName evidence="2">fructose-bisphosphatase</fullName>
        <ecNumber evidence="2">3.1.3.11</ecNumber>
    </recommendedName>
</protein>
<feature type="binding site" evidence="7">
    <location>
        <position position="87"/>
    </location>
    <ligand>
        <name>Mg(2+)</name>
        <dbReference type="ChEBI" id="CHEBI:18420"/>
        <label>1</label>
        <note>catalytic</note>
    </ligand>
</feature>
<dbReference type="EC" id="3.1.3.11" evidence="2"/>
<evidence type="ECO:0000256" key="3">
    <source>
        <dbReference type="ARBA" id="ARBA00022723"/>
    </source>
</evidence>
<name>A0A520KRB4_METT2</name>
<dbReference type="GO" id="GO:0007165">
    <property type="term" value="P:signal transduction"/>
    <property type="evidence" value="ECO:0007669"/>
    <property type="project" value="TreeGrafter"/>
</dbReference>
<gene>
    <name evidence="8" type="ORF">EF806_05885</name>
</gene>
<dbReference type="PANTHER" id="PTHR20854:SF4">
    <property type="entry name" value="INOSITOL-1-MONOPHOSPHATASE-RELATED"/>
    <property type="match status" value="1"/>
</dbReference>
<reference evidence="8 9" key="1">
    <citation type="journal article" date="2019" name="Nat. Microbiol.">
        <title>Wide diversity of methane and short-chain alkane metabolisms in uncultured archaea.</title>
        <authorList>
            <person name="Borrel G."/>
            <person name="Adam P.S."/>
            <person name="McKay L.J."/>
            <person name="Chen L.X."/>
            <person name="Sierra-Garcia I.N."/>
            <person name="Sieber C.M."/>
            <person name="Letourneur Q."/>
            <person name="Ghozlane A."/>
            <person name="Andersen G.L."/>
            <person name="Li W.J."/>
            <person name="Hallam S.J."/>
            <person name="Muyzer G."/>
            <person name="de Oliveira V.M."/>
            <person name="Inskeep W.P."/>
            <person name="Banfield J.F."/>
            <person name="Gribaldo S."/>
        </authorList>
    </citation>
    <scope>NUCLEOTIDE SEQUENCE [LARGE SCALE GENOMIC DNA]</scope>
    <source>
        <strain evidence="8">NM1a</strain>
    </source>
</reference>
<evidence type="ECO:0000256" key="5">
    <source>
        <dbReference type="ARBA" id="ARBA00023277"/>
    </source>
</evidence>
<dbReference type="GO" id="GO:0046872">
    <property type="term" value="F:metal ion binding"/>
    <property type="evidence" value="ECO:0007669"/>
    <property type="project" value="UniProtKB-KW"/>
</dbReference>
<feature type="binding site" evidence="7">
    <location>
        <position position="209"/>
    </location>
    <ligand>
        <name>Mg(2+)</name>
        <dbReference type="ChEBI" id="CHEBI:18420"/>
        <label>1</label>
        <note>catalytic</note>
    </ligand>
</feature>
<dbReference type="InterPro" id="IPR020550">
    <property type="entry name" value="Inositol_monophosphatase_CS"/>
</dbReference>
<feature type="binding site" evidence="7">
    <location>
        <position position="84"/>
    </location>
    <ligand>
        <name>Mg(2+)</name>
        <dbReference type="ChEBI" id="CHEBI:18420"/>
        <label>1</label>
        <note>catalytic</note>
    </ligand>
</feature>
<evidence type="ECO:0000256" key="4">
    <source>
        <dbReference type="ARBA" id="ARBA00022842"/>
    </source>
</evidence>
<comment type="catalytic activity">
    <reaction evidence="1">
        <text>beta-D-fructose 1,6-bisphosphate + H2O = beta-D-fructose 6-phosphate + phosphate</text>
        <dbReference type="Rhea" id="RHEA:11064"/>
        <dbReference type="ChEBI" id="CHEBI:15377"/>
        <dbReference type="ChEBI" id="CHEBI:32966"/>
        <dbReference type="ChEBI" id="CHEBI:43474"/>
        <dbReference type="ChEBI" id="CHEBI:57634"/>
        <dbReference type="EC" id="3.1.3.11"/>
    </reaction>
</comment>
<dbReference type="Gene3D" id="3.30.540.10">
    <property type="entry name" value="Fructose-1,6-Bisphosphatase, subunit A, domain 1"/>
    <property type="match status" value="1"/>
</dbReference>
<accession>A0A520KRB4</accession>
<proteinExistence type="inferred from homology"/>
<dbReference type="EMBL" id="RXIF01000010">
    <property type="protein sequence ID" value="RZN64144.1"/>
    <property type="molecule type" value="Genomic_DNA"/>
</dbReference>
<feature type="binding site" evidence="7">
    <location>
        <position position="66"/>
    </location>
    <ligand>
        <name>Mg(2+)</name>
        <dbReference type="ChEBI" id="CHEBI:18420"/>
        <label>1</label>
        <note>catalytic</note>
    </ligand>
</feature>
<dbReference type="GO" id="GO:0042132">
    <property type="term" value="F:fructose 1,6-bisphosphate 1-phosphatase activity"/>
    <property type="evidence" value="ECO:0007669"/>
    <property type="project" value="UniProtKB-EC"/>
</dbReference>
<dbReference type="PRINTS" id="PR00377">
    <property type="entry name" value="IMPHPHTASES"/>
</dbReference>
<evidence type="ECO:0000256" key="2">
    <source>
        <dbReference type="ARBA" id="ARBA00013093"/>
    </source>
</evidence>
<evidence type="ECO:0000256" key="1">
    <source>
        <dbReference type="ARBA" id="ARBA00001273"/>
    </source>
</evidence>
<dbReference type="AlphaFoldDB" id="A0A520KRB4"/>
<dbReference type="SUPFAM" id="SSF56655">
    <property type="entry name" value="Carbohydrate phosphatase"/>
    <property type="match status" value="1"/>
</dbReference>
<organism evidence="8 9">
    <name type="scientific">Methanoliparum thermophilum</name>
    <dbReference type="NCBI Taxonomy" id="2491083"/>
    <lineage>
        <taxon>Archaea</taxon>
        <taxon>Methanobacteriati</taxon>
        <taxon>Methanobacteriota</taxon>
        <taxon>Candidatus Methanoliparia</taxon>
        <taxon>Candidatus Methanoliparales</taxon>
        <taxon>Candidatus Methanoliparaceae</taxon>
        <taxon>Candidatus Methanoliparum</taxon>
    </lineage>
</organism>